<dbReference type="RefSeq" id="WP_152764701.1">
    <property type="nucleotide sequence ID" value="NZ_WHLY01000002.1"/>
</dbReference>
<dbReference type="InterPro" id="IPR012334">
    <property type="entry name" value="Pectin_lyas_fold"/>
</dbReference>
<sequence>MRPIRHQLLSVLLLVSMLPAFGQVTESQIRQKINLNVPTNGTKQISAVKLREVLGKMTDYAARTDSLALTRASAQAMTTALGLKADTATVGSVARSRVPHATSAALRLGLVGTPEIVILYDKQGYTFRKDVTNAMNDDSAMVIRYGNIRYVRITNHLEAEFWGAIGNGTADDATPLQRALNWAKLYGLPIQLKKATYKITKGLVYVTGTENWTQGLVLNGYGTEMTKIVPVGFTGPALKMDGRGTGAIYHVTGSLISNFSINRSPGDNSIIHGIELNATYHTKVRNVDINELKGDGIRIFANGSGDLATNEFLTLENMYIRYCGGWGMNVRASTAGTVPWAEGVADGVLTIGCVKGMYLEGLQQVHLKYGACVASVDSNMVFSDRAITSGPVNLESYEIGNVYHDIPMLVLGRVINMQISMCRFINNPDESATTAILATHNTNSLLKNVIIEQPWIVQSDSTNPNYRFLRFQSGFVNYQSGLSLLRINVGNLADGKIIDDADYHFLREYTDNEGRSIISPPLVEPLNQLNPTSVTPSGGQRIILLSYDADVASPTTINLPTWTPQSGERITFIARNVGGVGTLNFAGEYWLGGTNSRQLDNLLYSHQTYTFVYHKLAGTWFLEDVLKPTPAIQQLTNPPTITPSVGKNIRAAYDATTSTTIANPAGTPKEGDTFSIGIWNTSGPGVTATFTLGNAYNSPGTIEFPTVQYQGYILKFEYLGGYWWRIK</sequence>
<evidence type="ECO:0000313" key="3">
    <source>
        <dbReference type="Proteomes" id="UP000479293"/>
    </source>
</evidence>
<organism evidence="2 3">
    <name type="scientific">Salmonirosea aquatica</name>
    <dbReference type="NCBI Taxonomy" id="2654236"/>
    <lineage>
        <taxon>Bacteria</taxon>
        <taxon>Pseudomonadati</taxon>
        <taxon>Bacteroidota</taxon>
        <taxon>Cytophagia</taxon>
        <taxon>Cytophagales</taxon>
        <taxon>Spirosomataceae</taxon>
        <taxon>Salmonirosea</taxon>
    </lineage>
</organism>
<evidence type="ECO:0000256" key="1">
    <source>
        <dbReference type="SAM" id="SignalP"/>
    </source>
</evidence>
<accession>A0A7C9F8N8</accession>
<feature type="chain" id="PRO_5028810397" description="Pectate lyase superfamily protein domain-containing protein" evidence="1">
    <location>
        <begin position="23"/>
        <end position="727"/>
    </location>
</feature>
<gene>
    <name evidence="2" type="ORF">GBK04_25600</name>
</gene>
<reference evidence="2 3" key="1">
    <citation type="submission" date="2019-10" db="EMBL/GenBank/DDBJ databases">
        <title>Draft Genome Sequence of Cytophagaceae sp. SJW1-29.</title>
        <authorList>
            <person name="Choi A."/>
        </authorList>
    </citation>
    <scope>NUCLEOTIDE SEQUENCE [LARGE SCALE GENOMIC DNA]</scope>
    <source>
        <strain evidence="2 3">SJW1-29</strain>
    </source>
</reference>
<proteinExistence type="predicted"/>
<evidence type="ECO:0008006" key="4">
    <source>
        <dbReference type="Google" id="ProtNLM"/>
    </source>
</evidence>
<feature type="signal peptide" evidence="1">
    <location>
        <begin position="1"/>
        <end position="22"/>
    </location>
</feature>
<keyword evidence="3" id="KW-1185">Reference proteome</keyword>
<dbReference type="AlphaFoldDB" id="A0A7C9F8N8"/>
<protein>
    <recommendedName>
        <fullName evidence="4">Pectate lyase superfamily protein domain-containing protein</fullName>
    </recommendedName>
</protein>
<dbReference type="SUPFAM" id="SSF51126">
    <property type="entry name" value="Pectin lyase-like"/>
    <property type="match status" value="1"/>
</dbReference>
<name>A0A7C9F8N8_9BACT</name>
<dbReference type="Gene3D" id="2.160.20.10">
    <property type="entry name" value="Single-stranded right-handed beta-helix, Pectin lyase-like"/>
    <property type="match status" value="1"/>
</dbReference>
<dbReference type="Proteomes" id="UP000479293">
    <property type="component" value="Unassembled WGS sequence"/>
</dbReference>
<comment type="caution">
    <text evidence="2">The sequence shown here is derived from an EMBL/GenBank/DDBJ whole genome shotgun (WGS) entry which is preliminary data.</text>
</comment>
<keyword evidence="1" id="KW-0732">Signal</keyword>
<dbReference type="EMBL" id="WHLY01000002">
    <property type="protein sequence ID" value="MPR36626.1"/>
    <property type="molecule type" value="Genomic_DNA"/>
</dbReference>
<evidence type="ECO:0000313" key="2">
    <source>
        <dbReference type="EMBL" id="MPR36626.1"/>
    </source>
</evidence>
<dbReference type="InterPro" id="IPR011050">
    <property type="entry name" value="Pectin_lyase_fold/virulence"/>
</dbReference>